<evidence type="ECO:0000313" key="5">
    <source>
        <dbReference type="Proteomes" id="UP000007346"/>
    </source>
</evidence>
<dbReference type="InterPro" id="IPR013011">
    <property type="entry name" value="PTS_EIIB_2"/>
</dbReference>
<feature type="domain" description="PTS EIIB type-2" evidence="3">
    <location>
        <begin position="2"/>
        <end position="96"/>
    </location>
</feature>
<dbReference type="AlphaFoldDB" id="J9UPM6"/>
<dbReference type="KEGG" id="bpj:B2904_orf1805"/>
<dbReference type="GO" id="GO:0008982">
    <property type="term" value="F:protein-N(PI)-phosphohistidine-sugar phosphotransferase activity"/>
    <property type="evidence" value="ECO:0007669"/>
    <property type="project" value="InterPro"/>
</dbReference>
<sequence>MLKVLAICANGSGTSLMMVEKIKRVLSSFDIKDVKIEHSDLQNNKIDEYNLIFCPFAFLEKVKEYVKDDTKIIGIKNILSEEEFKRQIIDSGNLEELKNYNNFYK</sequence>
<proteinExistence type="predicted"/>
<evidence type="ECO:0000256" key="2">
    <source>
        <dbReference type="ARBA" id="ARBA00022683"/>
    </source>
</evidence>
<dbReference type="Pfam" id="PF02302">
    <property type="entry name" value="PTS_IIB"/>
    <property type="match status" value="1"/>
</dbReference>
<keyword evidence="1" id="KW-0808">Transferase</keyword>
<protein>
    <submittedName>
        <fullName evidence="4">PTS system galactitol-specific transporter subunit IIB</fullName>
    </submittedName>
</protein>
<keyword evidence="2" id="KW-0598">Phosphotransferase system</keyword>
<dbReference type="PATRIC" id="fig|1133568.3.peg.1802"/>
<evidence type="ECO:0000313" key="4">
    <source>
        <dbReference type="EMBL" id="AFR71135.1"/>
    </source>
</evidence>
<dbReference type="InterPro" id="IPR036095">
    <property type="entry name" value="PTS_EIIB-like_sf"/>
</dbReference>
<evidence type="ECO:0000256" key="1">
    <source>
        <dbReference type="ARBA" id="ARBA00022679"/>
    </source>
</evidence>
<dbReference type="GO" id="GO:0009401">
    <property type="term" value="P:phosphoenolpyruvate-dependent sugar phosphotransferase system"/>
    <property type="evidence" value="ECO:0007669"/>
    <property type="project" value="UniProtKB-KW"/>
</dbReference>
<accession>J9UPM6</accession>
<reference evidence="4 5" key="1">
    <citation type="journal article" date="2012" name="BMC Genomics">
        <title>Comparative genomics of Brachyspira pilosicoli strains: genome rearrangements, reductions and correlation of genetic compliment with phenotypic diversity.</title>
        <authorList>
            <person name="Mappley L.J."/>
            <person name="Black M.L."/>
            <person name="Abuoun M."/>
            <person name="Darby A.C."/>
            <person name="Woodward M.J."/>
            <person name="Parkhill J."/>
            <person name="Turner A.K."/>
            <person name="Bellgard M.I."/>
            <person name="La T."/>
            <person name="Phillips N.D."/>
            <person name="La Ragione R.M."/>
            <person name="Hampson D.J."/>
        </authorList>
    </citation>
    <scope>NUCLEOTIDE SEQUENCE [LARGE SCALE GENOMIC DNA]</scope>
    <source>
        <strain evidence="4">B2904</strain>
    </source>
</reference>
<organism evidence="4 5">
    <name type="scientific">Brachyspira pilosicoli B2904</name>
    <dbReference type="NCBI Taxonomy" id="1133568"/>
    <lineage>
        <taxon>Bacteria</taxon>
        <taxon>Pseudomonadati</taxon>
        <taxon>Spirochaetota</taxon>
        <taxon>Spirochaetia</taxon>
        <taxon>Brachyspirales</taxon>
        <taxon>Brachyspiraceae</taxon>
        <taxon>Brachyspira</taxon>
    </lineage>
</organism>
<dbReference type="CDD" id="cd05563">
    <property type="entry name" value="PTS_IIB_ascorbate"/>
    <property type="match status" value="1"/>
</dbReference>
<dbReference type="RefSeq" id="WP_014936318.1">
    <property type="nucleotide sequence ID" value="NC_018607.1"/>
</dbReference>
<gene>
    <name evidence="4" type="ORF">B2904_orf1805</name>
</gene>
<dbReference type="Proteomes" id="UP000007346">
    <property type="component" value="Chromosome"/>
</dbReference>
<dbReference type="SUPFAM" id="SSF52794">
    <property type="entry name" value="PTS system IIB component-like"/>
    <property type="match status" value="1"/>
</dbReference>
<dbReference type="InterPro" id="IPR003501">
    <property type="entry name" value="PTS_EIIB_2/3"/>
</dbReference>
<dbReference type="PROSITE" id="PS51099">
    <property type="entry name" value="PTS_EIIB_TYPE_2"/>
    <property type="match status" value="1"/>
</dbReference>
<dbReference type="Gene3D" id="3.40.50.2300">
    <property type="match status" value="1"/>
</dbReference>
<dbReference type="EMBL" id="CP003490">
    <property type="protein sequence ID" value="AFR71135.1"/>
    <property type="molecule type" value="Genomic_DNA"/>
</dbReference>
<evidence type="ECO:0000259" key="3">
    <source>
        <dbReference type="PROSITE" id="PS51099"/>
    </source>
</evidence>
<name>J9UPM6_BRAPL</name>
<dbReference type="HOGENOM" id="CLU_159248_1_0_12"/>